<dbReference type="SUPFAM" id="SSF82784">
    <property type="entry name" value="OsmC-like"/>
    <property type="match status" value="1"/>
</dbReference>
<reference evidence="1 2" key="1">
    <citation type="submission" date="2020-08" db="EMBL/GenBank/DDBJ databases">
        <title>Genomic Encyclopedia of Type Strains, Phase IV (KMG-IV): sequencing the most valuable type-strain genomes for metagenomic binning, comparative biology and taxonomic classification.</title>
        <authorList>
            <person name="Goeker M."/>
        </authorList>
    </citation>
    <scope>NUCLEOTIDE SEQUENCE [LARGE SCALE GENOMIC DNA]</scope>
    <source>
        <strain evidence="1 2">DSM 16268</strain>
    </source>
</reference>
<dbReference type="InterPro" id="IPR036102">
    <property type="entry name" value="OsmC/Ohrsf"/>
</dbReference>
<sequence>MAIGTIKLRPTGATATLGRTGHPEVVSVTGGALTVVTRPAEPGFNPLDLLYASVSACLVLSARIAASELGLLDRFESARAEVTGRKAADDPARIERFDILLTVEGALDAAERAALIERAERICTVSNTLKAAPAFVVNG</sequence>
<dbReference type="Pfam" id="PF02566">
    <property type="entry name" value="OsmC"/>
    <property type="match status" value="1"/>
</dbReference>
<organism evidence="1 2">
    <name type="scientific">Prosthecomicrobium pneumaticum</name>
    <dbReference type="NCBI Taxonomy" id="81895"/>
    <lineage>
        <taxon>Bacteria</taxon>
        <taxon>Pseudomonadati</taxon>
        <taxon>Pseudomonadota</taxon>
        <taxon>Alphaproteobacteria</taxon>
        <taxon>Hyphomicrobiales</taxon>
        <taxon>Kaistiaceae</taxon>
        <taxon>Prosthecomicrobium</taxon>
    </lineage>
</organism>
<name>A0A7W9CTL5_9HYPH</name>
<dbReference type="AlphaFoldDB" id="A0A7W9CTL5"/>
<evidence type="ECO:0000313" key="2">
    <source>
        <dbReference type="Proteomes" id="UP000523821"/>
    </source>
</evidence>
<dbReference type="Proteomes" id="UP000523821">
    <property type="component" value="Unassembled WGS sequence"/>
</dbReference>
<gene>
    <name evidence="1" type="ORF">GGQ63_000670</name>
</gene>
<dbReference type="InterPro" id="IPR015946">
    <property type="entry name" value="KH_dom-like_a/b"/>
</dbReference>
<dbReference type="InterPro" id="IPR003718">
    <property type="entry name" value="OsmC/Ohr_fam"/>
</dbReference>
<dbReference type="RefSeq" id="WP_183852467.1">
    <property type="nucleotide sequence ID" value="NZ_JACHOO010000001.1"/>
</dbReference>
<comment type="caution">
    <text evidence="1">The sequence shown here is derived from an EMBL/GenBank/DDBJ whole genome shotgun (WGS) entry which is preliminary data.</text>
</comment>
<dbReference type="EMBL" id="JACHOO010000001">
    <property type="protein sequence ID" value="MBB5751627.1"/>
    <property type="molecule type" value="Genomic_DNA"/>
</dbReference>
<proteinExistence type="predicted"/>
<keyword evidence="2" id="KW-1185">Reference proteome</keyword>
<protein>
    <submittedName>
        <fullName evidence="1">Putative OsmC-like protein</fullName>
    </submittedName>
</protein>
<accession>A0A7W9CTL5</accession>
<dbReference type="Gene3D" id="3.30.300.20">
    <property type="match status" value="1"/>
</dbReference>
<evidence type="ECO:0000313" key="1">
    <source>
        <dbReference type="EMBL" id="MBB5751627.1"/>
    </source>
</evidence>